<keyword evidence="7 17" id="KW-0067">ATP-binding</keyword>
<comment type="catalytic activity">
    <reaction evidence="16 17 18">
        <text>(6S)-NADPHX + ADP = AMP + phosphate + NADPH + H(+)</text>
        <dbReference type="Rhea" id="RHEA:32235"/>
        <dbReference type="ChEBI" id="CHEBI:15378"/>
        <dbReference type="ChEBI" id="CHEBI:43474"/>
        <dbReference type="ChEBI" id="CHEBI:57783"/>
        <dbReference type="ChEBI" id="CHEBI:64076"/>
        <dbReference type="ChEBI" id="CHEBI:456215"/>
        <dbReference type="ChEBI" id="CHEBI:456216"/>
        <dbReference type="EC" id="4.2.1.136"/>
    </reaction>
</comment>
<comment type="cofactor">
    <cofactor evidence="17">
        <name>Mg(2+)</name>
        <dbReference type="ChEBI" id="CHEBI:18420"/>
    </cofactor>
</comment>
<dbReference type="InterPro" id="IPR030677">
    <property type="entry name" value="Nnr"/>
</dbReference>
<sequence>MKIASSAAVRAAEQQLFAQGRISSLQLMDRVIARLVELFRPGRSELADFHPEHIIVAAGKGNNAGNAIGLAAALRLPVTLLSTCPPDQLSPDTRAQLAHIPAELLNRQAPEPRPNTLLIDGLLGSGASGPLREPIRSLARQLNRLRIASPRSLTLAIDIPTGLDADTGRPDPDAIRADISCPIGCVKPGMLRDGAEQCVGRLLPIPLPEISIAEDPSSGQAPRAVADLDLMRGWLPSRPRNSYKNSIGRIALIAGSPGMIGAAQLAAEAALHAGAGLISLHCPRSIYPILAARIAAEIMVQPIDSIADIREPQARALLIGPGLGTALSQSEKNALRQLAEQFPGTVVLDADGLNIAAADHWQPRPNWILTPHPGEMRRLLPGAPNDRLETALLYRRQHSATLLLKGARSLIVGDEGIIYNSSGGPCMANGGQGDVLSGVITALAAQGLSPQRAAALGAWACGQSALLSQTRRGLPPAVTPGEVSRGIGEALAMLPGA</sequence>
<dbReference type="InterPro" id="IPR000631">
    <property type="entry name" value="CARKD"/>
</dbReference>
<dbReference type="PROSITE" id="PS51385">
    <property type="entry name" value="YJEF_N"/>
    <property type="match status" value="1"/>
</dbReference>
<dbReference type="Gene3D" id="3.40.1190.20">
    <property type="match status" value="1"/>
</dbReference>
<keyword evidence="5 18" id="KW-0479">Metal-binding</keyword>
<feature type="binding site" evidence="17">
    <location>
        <position position="433"/>
    </location>
    <ligand>
        <name>AMP</name>
        <dbReference type="ChEBI" id="CHEBI:456215"/>
    </ligand>
</feature>
<evidence type="ECO:0000256" key="17">
    <source>
        <dbReference type="HAMAP-Rule" id="MF_01965"/>
    </source>
</evidence>
<evidence type="ECO:0000313" key="22">
    <source>
        <dbReference type="Proteomes" id="UP000823964"/>
    </source>
</evidence>
<dbReference type="InterPro" id="IPR029056">
    <property type="entry name" value="Ribokinase-like"/>
</dbReference>
<evidence type="ECO:0000256" key="15">
    <source>
        <dbReference type="ARBA" id="ARBA00048238"/>
    </source>
</evidence>
<evidence type="ECO:0000256" key="12">
    <source>
        <dbReference type="ARBA" id="ARBA00023239"/>
    </source>
</evidence>
<evidence type="ECO:0000256" key="1">
    <source>
        <dbReference type="ARBA" id="ARBA00000013"/>
    </source>
</evidence>
<comment type="caution">
    <text evidence="21">The sequence shown here is derived from an EMBL/GenBank/DDBJ whole genome shotgun (WGS) entry which is preliminary data.</text>
</comment>
<name>A0A9D1V9I4_9BACT</name>
<dbReference type="PANTHER" id="PTHR12592">
    <property type="entry name" value="ATP-DEPENDENT (S)-NAD(P)H-HYDRATE DEHYDRATASE FAMILY MEMBER"/>
    <property type="match status" value="1"/>
</dbReference>
<evidence type="ECO:0000256" key="6">
    <source>
        <dbReference type="ARBA" id="ARBA00022741"/>
    </source>
</evidence>
<evidence type="ECO:0000259" key="19">
    <source>
        <dbReference type="PROSITE" id="PS51383"/>
    </source>
</evidence>
<dbReference type="SUPFAM" id="SSF53613">
    <property type="entry name" value="Ribokinase-like"/>
    <property type="match status" value="1"/>
</dbReference>
<dbReference type="NCBIfam" id="TIGR00196">
    <property type="entry name" value="yjeF_cterm"/>
    <property type="match status" value="1"/>
</dbReference>
<dbReference type="AlphaFoldDB" id="A0A9D1V9I4"/>
<evidence type="ECO:0000256" key="5">
    <source>
        <dbReference type="ARBA" id="ARBA00022723"/>
    </source>
</evidence>
<feature type="binding site" evidence="17">
    <location>
        <begin position="405"/>
        <end position="409"/>
    </location>
    <ligand>
        <name>AMP</name>
        <dbReference type="ChEBI" id="CHEBI:456215"/>
    </ligand>
</feature>
<keyword evidence="10 17" id="KW-0520">NAD</keyword>
<feature type="binding site" evidence="17">
    <location>
        <position position="372"/>
    </location>
    <ligand>
        <name>(6S)-NADPHX</name>
        <dbReference type="ChEBI" id="CHEBI:64076"/>
    </ligand>
</feature>
<evidence type="ECO:0000256" key="7">
    <source>
        <dbReference type="ARBA" id="ARBA00022840"/>
    </source>
</evidence>
<dbReference type="GO" id="GO:0046496">
    <property type="term" value="P:nicotinamide nucleotide metabolic process"/>
    <property type="evidence" value="ECO:0007669"/>
    <property type="project" value="UniProtKB-UniRule"/>
</dbReference>
<evidence type="ECO:0000313" key="21">
    <source>
        <dbReference type="EMBL" id="HIX19016.1"/>
    </source>
</evidence>
<comment type="subunit">
    <text evidence="17">Homotetramer.</text>
</comment>
<dbReference type="InterPro" id="IPR017953">
    <property type="entry name" value="Carbohydrate_kinase_pred_CS"/>
</dbReference>
<dbReference type="GO" id="GO:0052855">
    <property type="term" value="F:ADP-dependent NAD(P)H-hydrate dehydratase activity"/>
    <property type="evidence" value="ECO:0007669"/>
    <property type="project" value="UniProtKB-UniRule"/>
</dbReference>
<evidence type="ECO:0000256" key="2">
    <source>
        <dbReference type="ARBA" id="ARBA00000909"/>
    </source>
</evidence>
<dbReference type="SUPFAM" id="SSF64153">
    <property type="entry name" value="YjeF N-terminal domain-like"/>
    <property type="match status" value="1"/>
</dbReference>
<organism evidence="21 22">
    <name type="scientific">Candidatus Akkermansia intestinigallinarum</name>
    <dbReference type="NCBI Taxonomy" id="2838431"/>
    <lineage>
        <taxon>Bacteria</taxon>
        <taxon>Pseudomonadati</taxon>
        <taxon>Verrucomicrobiota</taxon>
        <taxon>Verrucomicrobiia</taxon>
        <taxon>Verrucomicrobiales</taxon>
        <taxon>Akkermansiaceae</taxon>
        <taxon>Akkermansia</taxon>
    </lineage>
</organism>
<keyword evidence="13" id="KW-0511">Multifunctional enzyme</keyword>
<evidence type="ECO:0000256" key="14">
    <source>
        <dbReference type="ARBA" id="ARBA00025153"/>
    </source>
</evidence>
<keyword evidence="6 17" id="KW-0547">Nucleotide-binding</keyword>
<dbReference type="Gene3D" id="3.40.50.10260">
    <property type="entry name" value="YjeF N-terminal domain"/>
    <property type="match status" value="1"/>
</dbReference>
<evidence type="ECO:0000256" key="8">
    <source>
        <dbReference type="ARBA" id="ARBA00022857"/>
    </source>
</evidence>
<evidence type="ECO:0000256" key="9">
    <source>
        <dbReference type="ARBA" id="ARBA00022958"/>
    </source>
</evidence>
<comment type="catalytic activity">
    <reaction evidence="1 18">
        <text>(6R)-NADHX = (6S)-NADHX</text>
        <dbReference type="Rhea" id="RHEA:32215"/>
        <dbReference type="ChEBI" id="CHEBI:64074"/>
        <dbReference type="ChEBI" id="CHEBI:64075"/>
        <dbReference type="EC" id="5.1.99.6"/>
    </reaction>
</comment>
<feature type="binding site" evidence="17">
    <location>
        <position position="434"/>
    </location>
    <ligand>
        <name>(6S)-NADPHX</name>
        <dbReference type="ChEBI" id="CHEBI:64076"/>
    </ligand>
</feature>
<evidence type="ECO:0000256" key="10">
    <source>
        <dbReference type="ARBA" id="ARBA00023027"/>
    </source>
</evidence>
<reference evidence="21" key="1">
    <citation type="journal article" date="2021" name="PeerJ">
        <title>Extensive microbial diversity within the chicken gut microbiome revealed by metagenomics and culture.</title>
        <authorList>
            <person name="Gilroy R."/>
            <person name="Ravi A."/>
            <person name="Getino M."/>
            <person name="Pursley I."/>
            <person name="Horton D.L."/>
            <person name="Alikhan N.F."/>
            <person name="Baker D."/>
            <person name="Gharbi K."/>
            <person name="Hall N."/>
            <person name="Watson M."/>
            <person name="Adriaenssens E.M."/>
            <person name="Foster-Nyarko E."/>
            <person name="Jarju S."/>
            <person name="Secka A."/>
            <person name="Antonio M."/>
            <person name="Oren A."/>
            <person name="Chaudhuri R.R."/>
            <person name="La Ragione R."/>
            <person name="Hildebrand F."/>
            <person name="Pallen M.J."/>
        </authorList>
    </citation>
    <scope>NUCLEOTIDE SEQUENCE</scope>
    <source>
        <strain evidence="21">14975</strain>
    </source>
</reference>
<dbReference type="GO" id="GO:0005524">
    <property type="term" value="F:ATP binding"/>
    <property type="evidence" value="ECO:0007669"/>
    <property type="project" value="UniProtKB-UniRule"/>
</dbReference>
<reference evidence="21" key="2">
    <citation type="submission" date="2021-04" db="EMBL/GenBank/DDBJ databases">
        <authorList>
            <person name="Gilroy R."/>
        </authorList>
    </citation>
    <scope>NUCLEOTIDE SEQUENCE</scope>
    <source>
        <strain evidence="21">14975</strain>
    </source>
</reference>
<dbReference type="InterPro" id="IPR004443">
    <property type="entry name" value="YjeF_N_dom"/>
</dbReference>
<comment type="catalytic activity">
    <reaction evidence="2 18">
        <text>(6R)-NADPHX = (6S)-NADPHX</text>
        <dbReference type="Rhea" id="RHEA:32227"/>
        <dbReference type="ChEBI" id="CHEBI:64076"/>
        <dbReference type="ChEBI" id="CHEBI:64077"/>
        <dbReference type="EC" id="5.1.99.6"/>
    </reaction>
</comment>
<dbReference type="Proteomes" id="UP000823964">
    <property type="component" value="Unassembled WGS sequence"/>
</dbReference>
<dbReference type="PROSITE" id="PS01050">
    <property type="entry name" value="YJEF_C_2"/>
    <property type="match status" value="1"/>
</dbReference>
<keyword evidence="12 17" id="KW-0456">Lyase</keyword>
<comment type="similarity">
    <text evidence="4 18">In the C-terminal section; belongs to the NnrD/CARKD family.</text>
</comment>
<keyword evidence="11 18" id="KW-0413">Isomerase</keyword>
<dbReference type="PANTHER" id="PTHR12592:SF0">
    <property type="entry name" value="ATP-DEPENDENT (S)-NAD(P)H-HYDRATE DEHYDRATASE"/>
    <property type="match status" value="1"/>
</dbReference>
<feature type="domain" description="YjeF C-terminal" evidence="19">
    <location>
        <begin position="227"/>
        <end position="494"/>
    </location>
</feature>
<feature type="domain" description="YjeF N-terminal" evidence="20">
    <location>
        <begin position="9"/>
        <end position="215"/>
    </location>
</feature>
<evidence type="ECO:0000256" key="18">
    <source>
        <dbReference type="PIRNR" id="PIRNR017184"/>
    </source>
</evidence>
<evidence type="ECO:0000256" key="3">
    <source>
        <dbReference type="ARBA" id="ARBA00006001"/>
    </source>
</evidence>
<dbReference type="PIRSF" id="PIRSF017184">
    <property type="entry name" value="Nnr"/>
    <property type="match status" value="1"/>
</dbReference>
<comment type="function">
    <text evidence="14 18">Bifunctional enzyme that catalyzes the epimerization of the S- and R-forms of NAD(P)HX and the dehydration of the S-form of NAD(P)HX at the expense of ADP, which is converted to AMP. This allows the repair of both epimers of NAD(P)HX, a damaged form of NAD(P)H that is a result of enzymatic or heat-dependent hydration.</text>
</comment>
<evidence type="ECO:0000259" key="20">
    <source>
        <dbReference type="PROSITE" id="PS51385"/>
    </source>
</evidence>
<protein>
    <recommendedName>
        <fullName evidence="17">ADP-dependent (S)-NAD(P)H-hydrate dehydratase</fullName>
        <ecNumber evidence="17">4.2.1.136</ecNumber>
    </recommendedName>
    <alternativeName>
        <fullName evidence="17">ADP-dependent NAD(P)HX dehydratase</fullName>
    </alternativeName>
</protein>
<feature type="binding site" evidence="17">
    <location>
        <position position="322"/>
    </location>
    <ligand>
        <name>(6S)-NADPHX</name>
        <dbReference type="ChEBI" id="CHEBI:64076"/>
    </ligand>
</feature>
<dbReference type="EMBL" id="DXFQ01000006">
    <property type="protein sequence ID" value="HIX19016.1"/>
    <property type="molecule type" value="Genomic_DNA"/>
</dbReference>
<dbReference type="Pfam" id="PF03853">
    <property type="entry name" value="YjeF_N"/>
    <property type="match status" value="1"/>
</dbReference>
<dbReference type="CDD" id="cd01171">
    <property type="entry name" value="YXKO-related"/>
    <property type="match status" value="1"/>
</dbReference>
<comment type="cofactor">
    <cofactor evidence="18">
        <name>K(+)</name>
        <dbReference type="ChEBI" id="CHEBI:29103"/>
    </cofactor>
    <text evidence="18">Binds 1 potassium ion per subunit.</text>
</comment>
<feature type="binding site" evidence="17">
    <location>
        <position position="262"/>
    </location>
    <ligand>
        <name>(6S)-NADPHX</name>
        <dbReference type="ChEBI" id="CHEBI:64076"/>
    </ligand>
</feature>
<comment type="similarity">
    <text evidence="3 18">In the N-terminal section; belongs to the NnrE/AIBP family.</text>
</comment>
<keyword evidence="8 17" id="KW-0521">NADP</keyword>
<dbReference type="HAMAP" id="MF_01965">
    <property type="entry name" value="NADHX_dehydratase"/>
    <property type="match status" value="1"/>
</dbReference>
<comment type="function">
    <text evidence="17">Catalyzes the dehydration of the S-form of NAD(P)HX at the expense of ADP, which is converted to AMP. Together with NAD(P)HX epimerase, which catalyzes the epimerization of the S- and R-forms, the enzyme allows the repair of both epimers of NAD(P)HX, a damaged form of NAD(P)H that is a result of enzymatic or heat-dependent hydration.</text>
</comment>
<dbReference type="PROSITE" id="PS51383">
    <property type="entry name" value="YJEF_C_3"/>
    <property type="match status" value="1"/>
</dbReference>
<dbReference type="InterPro" id="IPR036652">
    <property type="entry name" value="YjeF_N_dom_sf"/>
</dbReference>
<dbReference type="EC" id="4.2.1.136" evidence="17"/>
<evidence type="ECO:0000256" key="16">
    <source>
        <dbReference type="ARBA" id="ARBA00049209"/>
    </source>
</evidence>
<proteinExistence type="inferred from homology"/>
<comment type="similarity">
    <text evidence="17">Belongs to the NnrD/CARKD family.</text>
</comment>
<comment type="catalytic activity">
    <reaction evidence="15 17 18">
        <text>(6S)-NADHX + ADP = AMP + phosphate + NADH + H(+)</text>
        <dbReference type="Rhea" id="RHEA:32223"/>
        <dbReference type="ChEBI" id="CHEBI:15378"/>
        <dbReference type="ChEBI" id="CHEBI:43474"/>
        <dbReference type="ChEBI" id="CHEBI:57945"/>
        <dbReference type="ChEBI" id="CHEBI:64074"/>
        <dbReference type="ChEBI" id="CHEBI:456215"/>
        <dbReference type="ChEBI" id="CHEBI:456216"/>
        <dbReference type="EC" id="4.2.1.136"/>
    </reaction>
</comment>
<dbReference type="Pfam" id="PF01256">
    <property type="entry name" value="Carb_kinase"/>
    <property type="match status" value="1"/>
</dbReference>
<evidence type="ECO:0000256" key="11">
    <source>
        <dbReference type="ARBA" id="ARBA00023235"/>
    </source>
</evidence>
<accession>A0A9D1V9I4</accession>
<evidence type="ECO:0000256" key="13">
    <source>
        <dbReference type="ARBA" id="ARBA00023268"/>
    </source>
</evidence>
<keyword evidence="9 18" id="KW-0630">Potassium</keyword>
<dbReference type="GO" id="GO:0110051">
    <property type="term" value="P:metabolite repair"/>
    <property type="evidence" value="ECO:0007669"/>
    <property type="project" value="TreeGrafter"/>
</dbReference>
<dbReference type="GO" id="GO:0046872">
    <property type="term" value="F:metal ion binding"/>
    <property type="evidence" value="ECO:0007669"/>
    <property type="project" value="UniProtKB-UniRule"/>
</dbReference>
<gene>
    <name evidence="17" type="primary">nnrD</name>
    <name evidence="21" type="ORF">H9862_00260</name>
</gene>
<dbReference type="GO" id="GO:0052856">
    <property type="term" value="F:NAD(P)HX epimerase activity"/>
    <property type="evidence" value="ECO:0007669"/>
    <property type="project" value="UniProtKB-EC"/>
</dbReference>
<evidence type="ECO:0000256" key="4">
    <source>
        <dbReference type="ARBA" id="ARBA00009524"/>
    </source>
</evidence>